<dbReference type="SUPFAM" id="SSF47769">
    <property type="entry name" value="SAM/Pointed domain"/>
    <property type="match status" value="1"/>
</dbReference>
<accession>A0A7G3B2P4</accession>
<evidence type="ECO:0000259" key="2">
    <source>
        <dbReference type="PROSITE" id="PS50105"/>
    </source>
</evidence>
<dbReference type="PANTHER" id="PTHR21359">
    <property type="entry name" value="DUF5577 DOMAIN-CONTAINING PROTEIN"/>
    <property type="match status" value="1"/>
</dbReference>
<proteinExistence type="predicted"/>
<protein>
    <recommendedName>
        <fullName evidence="2">SAM domain-containing protein</fullName>
    </recommendedName>
</protein>
<dbReference type="Pfam" id="PF18017">
    <property type="entry name" value="SAM_4"/>
    <property type="match status" value="1"/>
</dbReference>
<evidence type="ECO:0000256" key="1">
    <source>
        <dbReference type="SAM" id="MobiDB-lite"/>
    </source>
</evidence>
<dbReference type="InterPro" id="IPR039161">
    <property type="entry name" value="C19orf47-like"/>
</dbReference>
<dbReference type="VEuPathDB" id="VectorBase:LLONM1_000830"/>
<feature type="compositionally biased region" description="Basic and acidic residues" evidence="1">
    <location>
        <begin position="157"/>
        <end position="187"/>
    </location>
</feature>
<dbReference type="InterPro" id="IPR001660">
    <property type="entry name" value="SAM"/>
</dbReference>
<organism evidence="3">
    <name type="scientific">Lutzomyia longipalpis</name>
    <name type="common">Sand fly</name>
    <dbReference type="NCBI Taxonomy" id="7200"/>
    <lineage>
        <taxon>Eukaryota</taxon>
        <taxon>Metazoa</taxon>
        <taxon>Ecdysozoa</taxon>
        <taxon>Arthropoda</taxon>
        <taxon>Hexapoda</taxon>
        <taxon>Insecta</taxon>
        <taxon>Pterygota</taxon>
        <taxon>Neoptera</taxon>
        <taxon>Endopterygota</taxon>
        <taxon>Diptera</taxon>
        <taxon>Nematocera</taxon>
        <taxon>Psychodoidea</taxon>
        <taxon>Psychodidae</taxon>
        <taxon>Lutzomyia</taxon>
        <taxon>Lutzomyia</taxon>
    </lineage>
</organism>
<dbReference type="CDD" id="cd09531">
    <property type="entry name" value="SAM_CS047"/>
    <property type="match status" value="1"/>
</dbReference>
<dbReference type="GO" id="GO:0005634">
    <property type="term" value="C:nucleus"/>
    <property type="evidence" value="ECO:0007669"/>
    <property type="project" value="TreeGrafter"/>
</dbReference>
<dbReference type="PANTHER" id="PTHR21359:SF1">
    <property type="entry name" value="DUF5577 DOMAIN-CONTAINING PROTEIN"/>
    <property type="match status" value="1"/>
</dbReference>
<sequence length="411" mass="45320">MSVYSAATWVKFFAAAGIPSNVSASYAHAFVENRMQMNMLMDLNKEYLREMGITPMGDIIAILRHAKVVHDQNTREKVLAMDKVPVATVSGNPIGSKIIKLPPKGPPQALDNSPIPVPSKPRRVLPEHEGKYKVTLPTGTTQRSKEILSKRAQMLPPEKKPNEKSGIFDRMDTDSDDEARHTPPKRDVSFKVVGLDKPSPSGSIFSRLGDKSRTDGRVIESTGILKNSPTKKANIVRKTTSHRVISVKRVPAKATTMVADEVEHQQKMELCEPQKSVSFSSEDEVVEFASRRNAANKPKNRVGNRPISVRSRLGLKGPRLSPIATLHKTRKTIKMKPGIIKSKLRSDEIVSRKVLPVQSRLDLKRGGTLTANALAARIGEVTLNTTPVRRKELKQSGSVFNRLGFSGGSNH</sequence>
<feature type="region of interest" description="Disordered" evidence="1">
    <location>
        <begin position="138"/>
        <end position="187"/>
    </location>
</feature>
<dbReference type="InterPro" id="IPR013761">
    <property type="entry name" value="SAM/pointed_sf"/>
</dbReference>
<reference evidence="3" key="1">
    <citation type="journal article" date="2020" name="BMC">
        <title>Leishmania infection induces a limited differential gene expression in the sand fly midgut.</title>
        <authorList>
            <person name="Coutinho-Abreu I.V."/>
            <person name="Serafim T.D."/>
            <person name="Meneses C."/>
            <person name="Kamhawi S."/>
            <person name="Oliveira F."/>
            <person name="Valenzuela J.G."/>
        </authorList>
    </citation>
    <scope>NUCLEOTIDE SEQUENCE</scope>
    <source>
        <strain evidence="3">Jacobina</strain>
        <tissue evidence="3">Midgut</tissue>
    </source>
</reference>
<dbReference type="EMBL" id="GITU01009984">
    <property type="protein sequence ID" value="MBC1178687.1"/>
    <property type="molecule type" value="Transcribed_RNA"/>
</dbReference>
<dbReference type="Gene3D" id="1.10.150.50">
    <property type="entry name" value="Transcription Factor, Ets-1"/>
    <property type="match status" value="1"/>
</dbReference>
<dbReference type="AlphaFoldDB" id="A0A7G3B2P4"/>
<feature type="domain" description="SAM" evidence="2">
    <location>
        <begin position="1"/>
        <end position="72"/>
    </location>
</feature>
<evidence type="ECO:0000313" key="3">
    <source>
        <dbReference type="EMBL" id="MBC1178687.1"/>
    </source>
</evidence>
<dbReference type="PROSITE" id="PS50105">
    <property type="entry name" value="SAM_DOMAIN"/>
    <property type="match status" value="1"/>
</dbReference>
<feature type="region of interest" description="Disordered" evidence="1">
    <location>
        <begin position="102"/>
        <end position="123"/>
    </location>
</feature>
<dbReference type="InterPro" id="IPR040772">
    <property type="entry name" value="C19orf47_SAM"/>
</dbReference>
<name>A0A7G3B2P4_LUTLO</name>